<dbReference type="InterPro" id="IPR012337">
    <property type="entry name" value="RNaseH-like_sf"/>
</dbReference>
<accession>A0A1H1FPD6</accession>
<dbReference type="FunFam" id="3.30.420.10:FF:000045">
    <property type="entry name" value="3'-5' exonuclease DinG"/>
    <property type="match status" value="1"/>
</dbReference>
<proteinExistence type="predicted"/>
<keyword evidence="1" id="KW-0540">Nuclease</keyword>
<evidence type="ECO:0000313" key="3">
    <source>
        <dbReference type="EMBL" id="SDR02777.1"/>
    </source>
</evidence>
<dbReference type="Gene3D" id="3.30.420.10">
    <property type="entry name" value="Ribonuclease H-like superfamily/Ribonuclease H"/>
    <property type="match status" value="1"/>
</dbReference>
<evidence type="ECO:0000313" key="4">
    <source>
        <dbReference type="Proteomes" id="UP000181917"/>
    </source>
</evidence>
<dbReference type="PANTHER" id="PTHR30231">
    <property type="entry name" value="DNA POLYMERASE III SUBUNIT EPSILON"/>
    <property type="match status" value="1"/>
</dbReference>
<dbReference type="GO" id="GO:0005829">
    <property type="term" value="C:cytosol"/>
    <property type="evidence" value="ECO:0007669"/>
    <property type="project" value="TreeGrafter"/>
</dbReference>
<dbReference type="SUPFAM" id="SSF52113">
    <property type="entry name" value="BRCT domain"/>
    <property type="match status" value="1"/>
</dbReference>
<dbReference type="InterPro" id="IPR036397">
    <property type="entry name" value="RNaseH_sf"/>
</dbReference>
<evidence type="ECO:0000256" key="1">
    <source>
        <dbReference type="ARBA" id="ARBA00022839"/>
    </source>
</evidence>
<dbReference type="SMART" id="SM00479">
    <property type="entry name" value="EXOIII"/>
    <property type="match status" value="1"/>
</dbReference>
<dbReference type="CDD" id="cd17748">
    <property type="entry name" value="BRCT_DNA_ligase_like"/>
    <property type="match status" value="1"/>
</dbReference>
<evidence type="ECO:0000259" key="2">
    <source>
        <dbReference type="SMART" id="SM00479"/>
    </source>
</evidence>
<dbReference type="STRING" id="37928.SAMN04489742_3568"/>
<sequence length="360" mass="38173">MPAATSCLWQELSWQAGTLEGVGIEFTAIDFETANGFRGSPCSVGLTKVRNGQVVEEASWLMRPPEGFDHFDPRNVQIHGITADMVAGSPRFGEIFPEMAGFIGADVLVAHNAAFDMGVIRSALEVSELSGPAYDYACTVILSRRSYSLVSYSLPFVAEAAGVPLLNHHDAVADARACAGIMVDIAARNSAASIAELLVAMQLPASRLQEYVPGRDGLSKPTVNARNRQELAVTAGGAAPSTAWTYWPQEGANPPANPEADETHPLFGQTIVFTGNLGIERQQAKIRAAALGAQPASTVTRKTSVLVVGDGFVAADLKRGRITTKAQKVLALHGRGQQVEVLSEGEFLQMLGGEWPSTSA</sequence>
<keyword evidence="1" id="KW-0378">Hydrolase</keyword>
<organism evidence="3 4">
    <name type="scientific">Crystallibacter crystallopoietes</name>
    <dbReference type="NCBI Taxonomy" id="37928"/>
    <lineage>
        <taxon>Bacteria</taxon>
        <taxon>Bacillati</taxon>
        <taxon>Actinomycetota</taxon>
        <taxon>Actinomycetes</taxon>
        <taxon>Micrococcales</taxon>
        <taxon>Micrococcaceae</taxon>
        <taxon>Crystallibacter</taxon>
    </lineage>
</organism>
<dbReference type="InterPro" id="IPR013520">
    <property type="entry name" value="Ribonucl_H"/>
</dbReference>
<dbReference type="Pfam" id="PF00929">
    <property type="entry name" value="RNase_T"/>
    <property type="match status" value="1"/>
</dbReference>
<name>A0A1H1FPD6_9MICC</name>
<reference evidence="3 4" key="1">
    <citation type="submission" date="2016-10" db="EMBL/GenBank/DDBJ databases">
        <authorList>
            <person name="de Groot N.N."/>
        </authorList>
    </citation>
    <scope>NUCLEOTIDE SEQUENCE [LARGE SCALE GENOMIC DNA]</scope>
    <source>
        <strain evidence="3 4">DSM 20117</strain>
    </source>
</reference>
<dbReference type="Proteomes" id="UP000181917">
    <property type="component" value="Unassembled WGS sequence"/>
</dbReference>
<dbReference type="InterPro" id="IPR036420">
    <property type="entry name" value="BRCT_dom_sf"/>
</dbReference>
<dbReference type="SUPFAM" id="SSF53098">
    <property type="entry name" value="Ribonuclease H-like"/>
    <property type="match status" value="1"/>
</dbReference>
<dbReference type="GO" id="GO:0008408">
    <property type="term" value="F:3'-5' exonuclease activity"/>
    <property type="evidence" value="ECO:0007669"/>
    <property type="project" value="TreeGrafter"/>
</dbReference>
<protein>
    <submittedName>
        <fullName evidence="3">DNA polymerase-3 subunit epsilon</fullName>
    </submittedName>
</protein>
<dbReference type="Gene3D" id="3.40.50.10190">
    <property type="entry name" value="BRCT domain"/>
    <property type="match status" value="1"/>
</dbReference>
<dbReference type="GO" id="GO:0003676">
    <property type="term" value="F:nucleic acid binding"/>
    <property type="evidence" value="ECO:0007669"/>
    <property type="project" value="InterPro"/>
</dbReference>
<feature type="domain" description="Exonuclease" evidence="2">
    <location>
        <begin position="25"/>
        <end position="191"/>
    </location>
</feature>
<gene>
    <name evidence="3" type="ORF">SAMN04489742_3568</name>
</gene>
<keyword evidence="1" id="KW-0269">Exonuclease</keyword>
<dbReference type="EMBL" id="FNKH01000002">
    <property type="protein sequence ID" value="SDR02777.1"/>
    <property type="molecule type" value="Genomic_DNA"/>
</dbReference>
<dbReference type="PANTHER" id="PTHR30231:SF42">
    <property type="entry name" value="EXONUCLEASE"/>
    <property type="match status" value="1"/>
</dbReference>
<dbReference type="CDD" id="cd06130">
    <property type="entry name" value="DNA_pol_III_epsilon_like"/>
    <property type="match status" value="1"/>
</dbReference>
<keyword evidence="4" id="KW-1185">Reference proteome</keyword>
<dbReference type="AlphaFoldDB" id="A0A1H1FPD6"/>